<keyword evidence="2" id="KW-0812">Transmembrane</keyword>
<feature type="transmembrane region" description="Helical" evidence="2">
    <location>
        <begin position="141"/>
        <end position="162"/>
    </location>
</feature>
<gene>
    <name evidence="3" type="ORF">HNR73_007849</name>
</gene>
<protein>
    <recommendedName>
        <fullName evidence="5">BRCT domain-containing protein</fullName>
    </recommendedName>
</protein>
<keyword evidence="4" id="KW-1185">Reference proteome</keyword>
<keyword evidence="2" id="KW-0472">Membrane</keyword>
<organism evidence="3 4">
    <name type="scientific">Phytomonospora endophytica</name>
    <dbReference type="NCBI Taxonomy" id="714109"/>
    <lineage>
        <taxon>Bacteria</taxon>
        <taxon>Bacillati</taxon>
        <taxon>Actinomycetota</taxon>
        <taxon>Actinomycetes</taxon>
        <taxon>Micromonosporales</taxon>
        <taxon>Micromonosporaceae</taxon>
        <taxon>Phytomonospora</taxon>
    </lineage>
</organism>
<accession>A0A841G7A4</accession>
<feature type="transmembrane region" description="Helical" evidence="2">
    <location>
        <begin position="168"/>
        <end position="191"/>
    </location>
</feature>
<dbReference type="EMBL" id="JACHGT010000027">
    <property type="protein sequence ID" value="MBB6039950.1"/>
    <property type="molecule type" value="Genomic_DNA"/>
</dbReference>
<feature type="transmembrane region" description="Helical" evidence="2">
    <location>
        <begin position="116"/>
        <end position="134"/>
    </location>
</feature>
<evidence type="ECO:0000313" key="3">
    <source>
        <dbReference type="EMBL" id="MBB6039950.1"/>
    </source>
</evidence>
<dbReference type="Proteomes" id="UP000548476">
    <property type="component" value="Unassembled WGS sequence"/>
</dbReference>
<keyword evidence="2" id="KW-1133">Transmembrane helix</keyword>
<evidence type="ECO:0000313" key="4">
    <source>
        <dbReference type="Proteomes" id="UP000548476"/>
    </source>
</evidence>
<dbReference type="AlphaFoldDB" id="A0A841G7A4"/>
<sequence>MRVYVEGWDTSANEARRLAKSAGIELAARMDGDITHMVVGYGVRMKAAHHEFSVSSGVPLLSPDEFRALVTGDAGETRPLGEIKTGPPEAEPVARSRHWTGPREHRGHGPAFDHGMWVFPLFTCGIATPFMFAYRGAKTGSWWTALWGVLYGFLVGFGVMAIGAGEPMAIYGTAAFAVSTLAGTFHVAMAFRTPRNS</sequence>
<comment type="caution">
    <text evidence="3">The sequence shown here is derived from an EMBL/GenBank/DDBJ whole genome shotgun (WGS) entry which is preliminary data.</text>
</comment>
<feature type="region of interest" description="Disordered" evidence="1">
    <location>
        <begin position="77"/>
        <end position="103"/>
    </location>
</feature>
<name>A0A841G7A4_9ACTN</name>
<evidence type="ECO:0000256" key="2">
    <source>
        <dbReference type="SAM" id="Phobius"/>
    </source>
</evidence>
<evidence type="ECO:0008006" key="5">
    <source>
        <dbReference type="Google" id="ProtNLM"/>
    </source>
</evidence>
<evidence type="ECO:0000256" key="1">
    <source>
        <dbReference type="SAM" id="MobiDB-lite"/>
    </source>
</evidence>
<dbReference type="RefSeq" id="WP_184793021.1">
    <property type="nucleotide sequence ID" value="NZ_BONT01000103.1"/>
</dbReference>
<reference evidence="3 4" key="1">
    <citation type="submission" date="2020-08" db="EMBL/GenBank/DDBJ databases">
        <title>Genomic Encyclopedia of Type Strains, Phase IV (KMG-IV): sequencing the most valuable type-strain genomes for metagenomic binning, comparative biology and taxonomic classification.</title>
        <authorList>
            <person name="Goeker M."/>
        </authorList>
    </citation>
    <scope>NUCLEOTIDE SEQUENCE [LARGE SCALE GENOMIC DNA]</scope>
    <source>
        <strain evidence="3 4">YIM 65646</strain>
    </source>
</reference>
<proteinExistence type="predicted"/>